<dbReference type="OrthoDB" id="426293at2759"/>
<evidence type="ECO:0000313" key="3">
    <source>
        <dbReference type="EMBL" id="KAF4956930.1"/>
    </source>
</evidence>
<protein>
    <submittedName>
        <fullName evidence="3">Uncharacterized protein</fullName>
    </submittedName>
</protein>
<dbReference type="InterPro" id="IPR002523">
    <property type="entry name" value="MgTranspt_CorA/ZnTranspt_ZntB"/>
</dbReference>
<dbReference type="GO" id="GO:0016020">
    <property type="term" value="C:membrane"/>
    <property type="evidence" value="ECO:0007669"/>
    <property type="project" value="InterPro"/>
</dbReference>
<sequence>MSMVSKGPDIQADCLDLIRGIKNTQEVQNDLLKKLVELMAAPTVKCQPELNFGENGCEKNTSPNSGSIQGGEAQVDKPVPSSSDVADDLEMVTQQDNDLENILRFAPDSYKKRLQIFTIGEIDPRLFRLNLSPPPRPIYHSFENAAFRPNLVPRIPPNRDRAVNTTQSWKYWYPIDWRTSSIKNIIPSPVPDFMPYWQLTRGKDQNWYHIDDTDHEYPIHRFDEPEPSTLQGDFEVPYSYFPGVAYLRAPVAGGVSIETGLTKCQREKIRHSLGGLYAVPEDGRLPLTFYTSNLRTKARYNNEHDNLDKYLGTTRKLLRKLSFFTIIDLTAPGGSQNAVYSSSKWDAPSSYTDGPACWAMAQQALQREEDGFVAYPSVIRDRPPEPPYLEGRWCRVIQLEGLAEITAGILEEQFTRNNASNVWRLLLHDLRAENYDLLHAYQTMINQHLFCQPSSKVSLRSEKVPWKAFHLSWYQLCMEPSDEDIRESTWKYGRLCGSNGAHIKQQAVTIRCFYQHPTLRRNDSARESFWTILIMKPSLEIPSLPRATRYTPRGDRQYRSEDVMLDAILTGLRKAADAWSGVRLALSPIIDHDPLFLDPVQHDNLLFDDDTFSRSRQYFWVVNCLESFQSLIDDAVEEWEQFRAGWPDMRVGIDLEETPEELSSPKTPEELTKRILGDIETQVDRLRDISARFECSRDKTKVLREGLFSASGVIESRVSTRLGENVKLLTYVSIFYLPLSFCVALWSTNENYARPMLVLASVIVAAATFIVVANLRNMTSICSATYRSVKRRIVRHMHASSDERWVQRATAFESYRPERLEVEPSEWYILYYAVASTYSAALFSIRFNVLISKRNELNSEELQGG</sequence>
<comment type="caution">
    <text evidence="3">The sequence shown here is derived from an EMBL/GenBank/DDBJ whole genome shotgun (WGS) entry which is preliminary data.</text>
</comment>
<keyword evidence="4" id="KW-1185">Reference proteome</keyword>
<dbReference type="AlphaFoldDB" id="A0A8H4X0M7"/>
<gene>
    <name evidence="3" type="ORF">FSARC_11447</name>
</gene>
<keyword evidence="2" id="KW-0472">Membrane</keyword>
<reference evidence="3" key="2">
    <citation type="submission" date="2020-05" db="EMBL/GenBank/DDBJ databases">
        <authorList>
            <person name="Kim H.-S."/>
            <person name="Proctor R.H."/>
            <person name="Brown D.W."/>
        </authorList>
    </citation>
    <scope>NUCLEOTIDE SEQUENCE</scope>
    <source>
        <strain evidence="3">NRRL 20472</strain>
    </source>
</reference>
<feature type="transmembrane region" description="Helical" evidence="2">
    <location>
        <begin position="829"/>
        <end position="849"/>
    </location>
</feature>
<evidence type="ECO:0000256" key="2">
    <source>
        <dbReference type="SAM" id="Phobius"/>
    </source>
</evidence>
<evidence type="ECO:0000256" key="1">
    <source>
        <dbReference type="SAM" id="MobiDB-lite"/>
    </source>
</evidence>
<keyword evidence="2" id="KW-0812">Transmembrane</keyword>
<dbReference type="EMBL" id="JABEXW010000740">
    <property type="protein sequence ID" value="KAF4956930.1"/>
    <property type="molecule type" value="Genomic_DNA"/>
</dbReference>
<keyword evidence="2" id="KW-1133">Transmembrane helix</keyword>
<accession>A0A8H4X0M7</accession>
<feature type="compositionally biased region" description="Polar residues" evidence="1">
    <location>
        <begin position="58"/>
        <end position="67"/>
    </location>
</feature>
<organism evidence="3 4">
    <name type="scientific">Fusarium sarcochroum</name>
    <dbReference type="NCBI Taxonomy" id="1208366"/>
    <lineage>
        <taxon>Eukaryota</taxon>
        <taxon>Fungi</taxon>
        <taxon>Dikarya</taxon>
        <taxon>Ascomycota</taxon>
        <taxon>Pezizomycotina</taxon>
        <taxon>Sordariomycetes</taxon>
        <taxon>Hypocreomycetidae</taxon>
        <taxon>Hypocreales</taxon>
        <taxon>Nectriaceae</taxon>
        <taxon>Fusarium</taxon>
        <taxon>Fusarium lateritium species complex</taxon>
    </lineage>
</organism>
<dbReference type="Proteomes" id="UP000622797">
    <property type="component" value="Unassembled WGS sequence"/>
</dbReference>
<feature type="transmembrane region" description="Helical" evidence="2">
    <location>
        <begin position="756"/>
        <end position="775"/>
    </location>
</feature>
<dbReference type="GO" id="GO:0046873">
    <property type="term" value="F:metal ion transmembrane transporter activity"/>
    <property type="evidence" value="ECO:0007669"/>
    <property type="project" value="InterPro"/>
</dbReference>
<reference evidence="3" key="1">
    <citation type="journal article" date="2020" name="BMC Genomics">
        <title>Correction to: Identification and distribution of gene clusters required for synthesis of sphingolipid metabolism inhibitors in diverse species of the filamentous fungus Fusarium.</title>
        <authorList>
            <person name="Kim H.S."/>
            <person name="Lohmar J.M."/>
            <person name="Busman M."/>
            <person name="Brown D.W."/>
            <person name="Naumann T.A."/>
            <person name="Divon H.H."/>
            <person name="Lysoe E."/>
            <person name="Uhlig S."/>
            <person name="Proctor R.H."/>
        </authorList>
    </citation>
    <scope>NUCLEOTIDE SEQUENCE</scope>
    <source>
        <strain evidence="3">NRRL 20472</strain>
    </source>
</reference>
<name>A0A8H4X0M7_9HYPO</name>
<evidence type="ECO:0000313" key="4">
    <source>
        <dbReference type="Proteomes" id="UP000622797"/>
    </source>
</evidence>
<proteinExistence type="predicted"/>
<feature type="transmembrane region" description="Helical" evidence="2">
    <location>
        <begin position="728"/>
        <end position="747"/>
    </location>
</feature>
<dbReference type="Pfam" id="PF01544">
    <property type="entry name" value="CorA"/>
    <property type="match status" value="1"/>
</dbReference>
<feature type="region of interest" description="Disordered" evidence="1">
    <location>
        <begin position="50"/>
        <end position="84"/>
    </location>
</feature>